<dbReference type="Pfam" id="PF14155">
    <property type="entry name" value="DUF4307"/>
    <property type="match status" value="1"/>
</dbReference>
<protein>
    <submittedName>
        <fullName evidence="2">DUF4307 domain-containing protein</fullName>
    </submittedName>
</protein>
<evidence type="ECO:0000313" key="2">
    <source>
        <dbReference type="EMBL" id="MDS1272147.1"/>
    </source>
</evidence>
<reference evidence="3" key="1">
    <citation type="submission" date="2023-07" db="EMBL/GenBank/DDBJ databases">
        <title>Novel species in the genus Lipingzhangella isolated from Sambhar Salt Lake.</title>
        <authorList>
            <person name="Jiya N."/>
            <person name="Kajale S."/>
            <person name="Sharma A."/>
        </authorList>
    </citation>
    <scope>NUCLEOTIDE SEQUENCE [LARGE SCALE GENOMIC DNA]</scope>
    <source>
        <strain evidence="3">LS1_29</strain>
    </source>
</reference>
<keyword evidence="1" id="KW-0472">Membrane</keyword>
<accession>A0ABU2HAW1</accession>
<gene>
    <name evidence="2" type="ORF">RIF23_17800</name>
</gene>
<organism evidence="2 3">
    <name type="scientific">Lipingzhangella rawalii</name>
    <dbReference type="NCBI Taxonomy" id="2055835"/>
    <lineage>
        <taxon>Bacteria</taxon>
        <taxon>Bacillati</taxon>
        <taxon>Actinomycetota</taxon>
        <taxon>Actinomycetes</taxon>
        <taxon>Streptosporangiales</taxon>
        <taxon>Nocardiopsidaceae</taxon>
        <taxon>Lipingzhangella</taxon>
    </lineage>
</organism>
<proteinExistence type="predicted"/>
<dbReference type="EMBL" id="JAVLVT010000010">
    <property type="protein sequence ID" value="MDS1272147.1"/>
    <property type="molecule type" value="Genomic_DNA"/>
</dbReference>
<sequence>MSSDSTEAGPPPGETTPRRFGNAPVFGLLAIGVVAVLFTLGWGTWMLNYTGAGYNVPHQVIAWDTPSETSASITFEVNASAPTNCLITALDETHVEVGQDEVELSEGISTVEHTFDTTRQASMVEVTSCRERSPE</sequence>
<feature type="transmembrane region" description="Helical" evidence="1">
    <location>
        <begin position="20"/>
        <end position="40"/>
    </location>
</feature>
<keyword evidence="1" id="KW-1133">Transmembrane helix</keyword>
<evidence type="ECO:0000256" key="1">
    <source>
        <dbReference type="SAM" id="Phobius"/>
    </source>
</evidence>
<dbReference type="RefSeq" id="WP_310913716.1">
    <property type="nucleotide sequence ID" value="NZ_JAVLVT010000010.1"/>
</dbReference>
<dbReference type="InterPro" id="IPR025443">
    <property type="entry name" value="DUF4307"/>
</dbReference>
<name>A0ABU2HAW1_9ACTN</name>
<keyword evidence="3" id="KW-1185">Reference proteome</keyword>
<keyword evidence="1" id="KW-0812">Transmembrane</keyword>
<evidence type="ECO:0000313" key="3">
    <source>
        <dbReference type="Proteomes" id="UP001250214"/>
    </source>
</evidence>
<dbReference type="Proteomes" id="UP001250214">
    <property type="component" value="Unassembled WGS sequence"/>
</dbReference>
<comment type="caution">
    <text evidence="2">The sequence shown here is derived from an EMBL/GenBank/DDBJ whole genome shotgun (WGS) entry which is preliminary data.</text>
</comment>